<dbReference type="PANTHER" id="PTHR36777:SF2">
    <property type="entry name" value="EXPRESSED PROTEIN"/>
    <property type="match status" value="1"/>
</dbReference>
<keyword evidence="4" id="KW-1185">Reference proteome</keyword>
<organism evidence="3 4">
    <name type="scientific">Apatococcus lobatus</name>
    <dbReference type="NCBI Taxonomy" id="904363"/>
    <lineage>
        <taxon>Eukaryota</taxon>
        <taxon>Viridiplantae</taxon>
        <taxon>Chlorophyta</taxon>
        <taxon>core chlorophytes</taxon>
        <taxon>Trebouxiophyceae</taxon>
        <taxon>Chlorellales</taxon>
        <taxon>Chlorellaceae</taxon>
        <taxon>Apatococcus</taxon>
    </lineage>
</organism>
<dbReference type="Proteomes" id="UP001438707">
    <property type="component" value="Unassembled WGS sequence"/>
</dbReference>
<feature type="transmembrane region" description="Helical" evidence="2">
    <location>
        <begin position="103"/>
        <end position="121"/>
    </location>
</feature>
<reference evidence="3 4" key="1">
    <citation type="journal article" date="2024" name="Nat. Commun.">
        <title>Phylogenomics reveals the evolutionary origins of lichenization in chlorophyte algae.</title>
        <authorList>
            <person name="Puginier C."/>
            <person name="Libourel C."/>
            <person name="Otte J."/>
            <person name="Skaloud P."/>
            <person name="Haon M."/>
            <person name="Grisel S."/>
            <person name="Petersen M."/>
            <person name="Berrin J.G."/>
            <person name="Delaux P.M."/>
            <person name="Dal Grande F."/>
            <person name="Keller J."/>
        </authorList>
    </citation>
    <scope>NUCLEOTIDE SEQUENCE [LARGE SCALE GENOMIC DNA]</scope>
    <source>
        <strain evidence="3 4">SAG 2145</strain>
    </source>
</reference>
<evidence type="ECO:0008006" key="5">
    <source>
        <dbReference type="Google" id="ProtNLM"/>
    </source>
</evidence>
<keyword evidence="2" id="KW-0812">Transmembrane</keyword>
<accession>A0AAW1SHE3</accession>
<evidence type="ECO:0000256" key="2">
    <source>
        <dbReference type="SAM" id="Phobius"/>
    </source>
</evidence>
<sequence length="159" mass="16690">MHAQLSTCPLRNPSPFSPLHSSLLHRTSRHCREAPRRCLHVTSAKAEDNVNKQLTGLAKTGNKAVDSAASFLPATIPRPLGKAGIVGVVGLVGFWLLNKVISTVVTFALLGAAAVIAFRAAERNTSTDSGSGSSSSSKGGSDDPNDPLAAARRIMDKYK</sequence>
<protein>
    <recommendedName>
        <fullName evidence="5">Transmembrane protein</fullName>
    </recommendedName>
</protein>
<evidence type="ECO:0000313" key="3">
    <source>
        <dbReference type="EMBL" id="KAK9845046.1"/>
    </source>
</evidence>
<keyword evidence="2" id="KW-0472">Membrane</keyword>
<keyword evidence="2" id="KW-1133">Transmembrane helix</keyword>
<feature type="region of interest" description="Disordered" evidence="1">
    <location>
        <begin position="124"/>
        <end position="149"/>
    </location>
</feature>
<dbReference type="EMBL" id="JALJOS010000001">
    <property type="protein sequence ID" value="KAK9845046.1"/>
    <property type="molecule type" value="Genomic_DNA"/>
</dbReference>
<comment type="caution">
    <text evidence="3">The sequence shown here is derived from an EMBL/GenBank/DDBJ whole genome shotgun (WGS) entry which is preliminary data.</text>
</comment>
<name>A0AAW1SHE3_9CHLO</name>
<evidence type="ECO:0000313" key="4">
    <source>
        <dbReference type="Proteomes" id="UP001438707"/>
    </source>
</evidence>
<evidence type="ECO:0000256" key="1">
    <source>
        <dbReference type="SAM" id="MobiDB-lite"/>
    </source>
</evidence>
<dbReference type="AlphaFoldDB" id="A0AAW1SHE3"/>
<gene>
    <name evidence="3" type="ORF">WJX74_010015</name>
</gene>
<dbReference type="PANTHER" id="PTHR36777">
    <property type="entry name" value="EXPRESSED PROTEIN"/>
    <property type="match status" value="1"/>
</dbReference>
<feature type="compositionally biased region" description="Low complexity" evidence="1">
    <location>
        <begin position="126"/>
        <end position="139"/>
    </location>
</feature>
<proteinExistence type="predicted"/>